<dbReference type="EMBL" id="HBUF01157920">
    <property type="protein sequence ID" value="CAG6649499.1"/>
    <property type="molecule type" value="Transcribed_RNA"/>
</dbReference>
<evidence type="ECO:0000313" key="1">
    <source>
        <dbReference type="EMBL" id="CAG6649499.1"/>
    </source>
</evidence>
<protein>
    <submittedName>
        <fullName evidence="1">Uncharacterized protein</fullName>
    </submittedName>
</protein>
<name>A0A8D8RIH4_9HEMI</name>
<proteinExistence type="predicted"/>
<reference evidence="1" key="1">
    <citation type="submission" date="2021-05" db="EMBL/GenBank/DDBJ databases">
        <authorList>
            <person name="Alioto T."/>
            <person name="Alioto T."/>
            <person name="Gomez Garrido J."/>
        </authorList>
    </citation>
    <scope>NUCLEOTIDE SEQUENCE</scope>
</reference>
<accession>A0A8D8RIH4</accession>
<dbReference type="AlphaFoldDB" id="A0A8D8RIH4"/>
<sequence>MMCENLYGLPVYLKLDRQSLSAQIDKSSLIISKNCNENSMDCINTVTYRSYIPIYPCKNILIKKMNNDTEILLINKVDTTINVEEYLFFIPNLSQSQAELKCGMNYNIDDEKCTQDYQCYAITLIIERNRIRMVNFLKMKNSGNT</sequence>
<organism evidence="1">
    <name type="scientific">Cacopsylla melanoneura</name>
    <dbReference type="NCBI Taxonomy" id="428564"/>
    <lineage>
        <taxon>Eukaryota</taxon>
        <taxon>Metazoa</taxon>
        <taxon>Ecdysozoa</taxon>
        <taxon>Arthropoda</taxon>
        <taxon>Hexapoda</taxon>
        <taxon>Insecta</taxon>
        <taxon>Pterygota</taxon>
        <taxon>Neoptera</taxon>
        <taxon>Paraneoptera</taxon>
        <taxon>Hemiptera</taxon>
        <taxon>Sternorrhyncha</taxon>
        <taxon>Psylloidea</taxon>
        <taxon>Psyllidae</taxon>
        <taxon>Psyllinae</taxon>
        <taxon>Cacopsylla</taxon>
    </lineage>
</organism>